<keyword evidence="1" id="KW-1133">Transmembrane helix</keyword>
<dbReference type="InterPro" id="IPR019074">
    <property type="entry name" value="YabQ"/>
</dbReference>
<sequence length="128" mass="15525">MIVPLVFQFKILLFSILAGFITGILFDFYRIIRGYNNNKVLVIIEDFLFWILASLIVFIFLLYTNYAFIGVYVYLYIILGIYLHLKIFSRYLLKIQYSLYRIIAKTFRLLFNYLSYPFKLIFYDENKK</sequence>
<accession>A0ABS6F0T2</accession>
<reference evidence="2 3" key="1">
    <citation type="submission" date="2021-06" db="EMBL/GenBank/DDBJ databases">
        <authorList>
            <person name="Sun Q."/>
            <person name="Li D."/>
        </authorList>
    </citation>
    <scope>NUCLEOTIDE SEQUENCE [LARGE SCALE GENOMIC DNA]</scope>
    <source>
        <strain evidence="2 3">MSJ-4</strain>
    </source>
</reference>
<name>A0ABS6F0T2_9CLOT</name>
<feature type="transmembrane region" description="Helical" evidence="1">
    <location>
        <begin position="6"/>
        <end position="28"/>
    </location>
</feature>
<dbReference type="NCBIfam" id="TIGR02893">
    <property type="entry name" value="spore_yabQ"/>
    <property type="match status" value="1"/>
</dbReference>
<dbReference type="EMBL" id="JAHLQL010000003">
    <property type="protein sequence ID" value="MBU5592095.1"/>
    <property type="molecule type" value="Genomic_DNA"/>
</dbReference>
<dbReference type="RefSeq" id="WP_032123599.1">
    <property type="nucleotide sequence ID" value="NZ_JAHLQL010000003.1"/>
</dbReference>
<comment type="caution">
    <text evidence="2">The sequence shown here is derived from an EMBL/GenBank/DDBJ whole genome shotgun (WGS) entry which is preliminary data.</text>
</comment>
<evidence type="ECO:0000313" key="3">
    <source>
        <dbReference type="Proteomes" id="UP000736583"/>
    </source>
</evidence>
<proteinExistence type="predicted"/>
<keyword evidence="1" id="KW-0812">Transmembrane</keyword>
<organism evidence="2 3">
    <name type="scientific">Clostridium simiarum</name>
    <dbReference type="NCBI Taxonomy" id="2841506"/>
    <lineage>
        <taxon>Bacteria</taxon>
        <taxon>Bacillati</taxon>
        <taxon>Bacillota</taxon>
        <taxon>Clostridia</taxon>
        <taxon>Eubacteriales</taxon>
        <taxon>Clostridiaceae</taxon>
        <taxon>Clostridium</taxon>
    </lineage>
</organism>
<evidence type="ECO:0000256" key="1">
    <source>
        <dbReference type="SAM" id="Phobius"/>
    </source>
</evidence>
<protein>
    <submittedName>
        <fullName evidence="2">Spore cortex biosynthesis protein YabQ</fullName>
    </submittedName>
</protein>
<feature type="transmembrane region" description="Helical" evidence="1">
    <location>
        <begin position="66"/>
        <end position="85"/>
    </location>
</feature>
<gene>
    <name evidence="2" type="primary">yabQ</name>
    <name evidence="2" type="ORF">KQI89_10020</name>
</gene>
<keyword evidence="1" id="KW-0472">Membrane</keyword>
<evidence type="ECO:0000313" key="2">
    <source>
        <dbReference type="EMBL" id="MBU5592095.1"/>
    </source>
</evidence>
<dbReference type="Pfam" id="PF09578">
    <property type="entry name" value="Spore_YabQ"/>
    <property type="match status" value="1"/>
</dbReference>
<feature type="transmembrane region" description="Helical" evidence="1">
    <location>
        <begin position="40"/>
        <end position="60"/>
    </location>
</feature>
<keyword evidence="3" id="KW-1185">Reference proteome</keyword>
<dbReference type="Proteomes" id="UP000736583">
    <property type="component" value="Unassembled WGS sequence"/>
</dbReference>